<feature type="transmembrane region" description="Helical" evidence="5">
    <location>
        <begin position="474"/>
        <end position="496"/>
    </location>
</feature>
<feature type="transmembrane region" description="Helical" evidence="5">
    <location>
        <begin position="175"/>
        <end position="193"/>
    </location>
</feature>
<feature type="transmembrane region" description="Helical" evidence="5">
    <location>
        <begin position="385"/>
        <end position="406"/>
    </location>
</feature>
<feature type="transmembrane region" description="Helical" evidence="5">
    <location>
        <begin position="143"/>
        <end position="163"/>
    </location>
</feature>
<dbReference type="SUPFAM" id="SSF103473">
    <property type="entry name" value="MFS general substrate transporter"/>
    <property type="match status" value="1"/>
</dbReference>
<reference evidence="7 8" key="1">
    <citation type="submission" date="2024-02" db="EMBL/GenBank/DDBJ databases">
        <authorList>
            <person name="Daric V."/>
            <person name="Darras S."/>
        </authorList>
    </citation>
    <scope>NUCLEOTIDE SEQUENCE [LARGE SCALE GENOMIC DNA]</scope>
</reference>
<comment type="caution">
    <text evidence="7">The sequence shown here is derived from an EMBL/GenBank/DDBJ whole genome shotgun (WGS) entry which is preliminary data.</text>
</comment>
<keyword evidence="2 5" id="KW-0812">Transmembrane</keyword>
<name>A0ABP0GC62_CLALP</name>
<protein>
    <recommendedName>
        <fullName evidence="6">Major facilitator superfamily (MFS) profile domain-containing protein</fullName>
    </recommendedName>
</protein>
<feature type="transmembrane region" description="Helical" evidence="5">
    <location>
        <begin position="441"/>
        <end position="462"/>
    </location>
</feature>
<evidence type="ECO:0000256" key="4">
    <source>
        <dbReference type="ARBA" id="ARBA00023136"/>
    </source>
</evidence>
<dbReference type="InterPro" id="IPR020846">
    <property type="entry name" value="MFS_dom"/>
</dbReference>
<organism evidence="7 8">
    <name type="scientific">Clavelina lepadiformis</name>
    <name type="common">Light-bulb sea squirt</name>
    <name type="synonym">Ascidia lepadiformis</name>
    <dbReference type="NCBI Taxonomy" id="159417"/>
    <lineage>
        <taxon>Eukaryota</taxon>
        <taxon>Metazoa</taxon>
        <taxon>Chordata</taxon>
        <taxon>Tunicata</taxon>
        <taxon>Ascidiacea</taxon>
        <taxon>Aplousobranchia</taxon>
        <taxon>Clavelinidae</taxon>
        <taxon>Clavelina</taxon>
    </lineage>
</organism>
<dbReference type="InterPro" id="IPR036259">
    <property type="entry name" value="MFS_trans_sf"/>
</dbReference>
<sequence length="549" mass="61033">MSAHENLLAPLAKFGSFQTRVVIVAYLTAIVAGPNVWMTVFVVYTPPHRCYIPELDDGNETSEVDYVVVPSNLSNSSVARYIPVVNGNLQQLEWSSCTRYNESTSAGHGNVSVVSCDRGWKYKTEENVITAVSEFDLVCDKSWLVPLVPSCLMFGLMAGSFLGGILADRFGRKKVLLGALVILCASLSISAFTPSWIGLHVLTFFIGIGDVSRTSILTILLSEITRNKIRYKVTVAHILVMAVGSCMLPLMAFLLPNWRHLYGAVGLLHFLVLFPSFIVFEESPRWLLENGKLDEARNLLQKIAKMNNVKLDEAKLLELGRDRETRVNHEPEKKQRGRRKLSYLDFIRVPFLRKRIIILSIAWLAVNVSYYGVSLNVNNLGGNRYLTFFALVSVELPGHILSYFTIRKLGSRVAFMIFSSVCGVFILAVPLLQAVDDTAVVVSNVIGKLFATGTFSLLYAFIGELFPTLLRSQSYGVCSVVSRVSAVLVPFLLYLGELYHPIIPYSVMGSIVIGAAVGMFFLPETKSQPMPDTMEDAKLQNRFITKVRC</sequence>
<feature type="transmembrane region" description="Helical" evidence="5">
    <location>
        <begin position="356"/>
        <end position="373"/>
    </location>
</feature>
<evidence type="ECO:0000256" key="3">
    <source>
        <dbReference type="ARBA" id="ARBA00022989"/>
    </source>
</evidence>
<evidence type="ECO:0000256" key="2">
    <source>
        <dbReference type="ARBA" id="ARBA00022692"/>
    </source>
</evidence>
<keyword evidence="4 5" id="KW-0472">Membrane</keyword>
<dbReference type="Pfam" id="PF00083">
    <property type="entry name" value="Sugar_tr"/>
    <property type="match status" value="1"/>
</dbReference>
<accession>A0ABP0GC62</accession>
<dbReference type="PROSITE" id="PS00216">
    <property type="entry name" value="SUGAR_TRANSPORT_1"/>
    <property type="match status" value="1"/>
</dbReference>
<feature type="domain" description="Major facilitator superfamily (MFS) profile" evidence="6">
    <location>
        <begin position="21"/>
        <end position="526"/>
    </location>
</feature>
<evidence type="ECO:0000313" key="7">
    <source>
        <dbReference type="EMBL" id="CAK8688518.1"/>
    </source>
</evidence>
<feature type="transmembrane region" description="Helical" evidence="5">
    <location>
        <begin position="199"/>
        <end position="221"/>
    </location>
</feature>
<evidence type="ECO:0000259" key="6">
    <source>
        <dbReference type="PROSITE" id="PS50850"/>
    </source>
</evidence>
<proteinExistence type="predicted"/>
<evidence type="ECO:0000256" key="5">
    <source>
        <dbReference type="SAM" id="Phobius"/>
    </source>
</evidence>
<feature type="transmembrane region" description="Helical" evidence="5">
    <location>
        <begin position="502"/>
        <end position="522"/>
    </location>
</feature>
<feature type="transmembrane region" description="Helical" evidence="5">
    <location>
        <begin position="21"/>
        <end position="44"/>
    </location>
</feature>
<evidence type="ECO:0000256" key="1">
    <source>
        <dbReference type="ARBA" id="ARBA00004141"/>
    </source>
</evidence>
<dbReference type="EMBL" id="CAWYQH010000108">
    <property type="protein sequence ID" value="CAK8688518.1"/>
    <property type="molecule type" value="Genomic_DNA"/>
</dbReference>
<keyword evidence="8" id="KW-1185">Reference proteome</keyword>
<keyword evidence="3 5" id="KW-1133">Transmembrane helix</keyword>
<feature type="transmembrane region" description="Helical" evidence="5">
    <location>
        <begin position="413"/>
        <end position="435"/>
    </location>
</feature>
<dbReference type="InterPro" id="IPR005828">
    <property type="entry name" value="MFS_sugar_transport-like"/>
</dbReference>
<evidence type="ECO:0000313" key="8">
    <source>
        <dbReference type="Proteomes" id="UP001642483"/>
    </source>
</evidence>
<dbReference type="InterPro" id="IPR005829">
    <property type="entry name" value="Sugar_transporter_CS"/>
</dbReference>
<dbReference type="PANTHER" id="PTHR24064">
    <property type="entry name" value="SOLUTE CARRIER FAMILY 22 MEMBER"/>
    <property type="match status" value="1"/>
</dbReference>
<feature type="transmembrane region" description="Helical" evidence="5">
    <location>
        <begin position="261"/>
        <end position="280"/>
    </location>
</feature>
<dbReference type="PROSITE" id="PS50850">
    <property type="entry name" value="MFS"/>
    <property type="match status" value="1"/>
</dbReference>
<feature type="transmembrane region" description="Helical" evidence="5">
    <location>
        <begin position="233"/>
        <end position="255"/>
    </location>
</feature>
<gene>
    <name evidence="7" type="ORF">CVLEPA_LOCUS20522</name>
</gene>
<comment type="subcellular location">
    <subcellularLocation>
        <location evidence="1">Membrane</location>
        <topology evidence="1">Multi-pass membrane protein</topology>
    </subcellularLocation>
</comment>
<dbReference type="Gene3D" id="1.20.1250.20">
    <property type="entry name" value="MFS general substrate transporter like domains"/>
    <property type="match status" value="1"/>
</dbReference>
<dbReference type="Proteomes" id="UP001642483">
    <property type="component" value="Unassembled WGS sequence"/>
</dbReference>